<gene>
    <name evidence="1" type="ORF">SAMN05421863_102011</name>
</gene>
<organism evidence="1 2">
    <name type="scientific">Nitrosomonas communis</name>
    <dbReference type="NCBI Taxonomy" id="44574"/>
    <lineage>
        <taxon>Bacteria</taxon>
        <taxon>Pseudomonadati</taxon>
        <taxon>Pseudomonadota</taxon>
        <taxon>Betaproteobacteria</taxon>
        <taxon>Nitrosomonadales</taxon>
        <taxon>Nitrosomonadaceae</taxon>
        <taxon>Nitrosomonas</taxon>
    </lineage>
</organism>
<dbReference type="EMBL" id="FOUB01000020">
    <property type="protein sequence ID" value="SFM26665.1"/>
    <property type="molecule type" value="Genomic_DNA"/>
</dbReference>
<proteinExistence type="predicted"/>
<dbReference type="AlphaFoldDB" id="A0A1I4PGF9"/>
<accession>A0A1I4PGF9</accession>
<evidence type="ECO:0000313" key="2">
    <source>
        <dbReference type="Proteomes" id="UP000183287"/>
    </source>
</evidence>
<sequence length="95" mass="11145">MRTQHTGKTYVTYATYALLAKWRGLVEWTIPNTDMRSLHENGVLKVNLQDNFVAHWDEIRKKTSEKWKAYLPFALATPEQRFVDTTLSFEIPLTD</sequence>
<dbReference type="RefSeq" id="WP_083398429.1">
    <property type="nucleotide sequence ID" value="NZ_FOUB01000020.1"/>
</dbReference>
<name>A0A1I4PGF9_9PROT</name>
<reference evidence="2" key="1">
    <citation type="submission" date="2016-10" db="EMBL/GenBank/DDBJ databases">
        <authorList>
            <person name="Varghese N."/>
            <person name="Submissions S."/>
        </authorList>
    </citation>
    <scope>NUCLEOTIDE SEQUENCE [LARGE SCALE GENOMIC DNA]</scope>
    <source>
        <strain evidence="2">Nm44</strain>
    </source>
</reference>
<keyword evidence="2" id="KW-1185">Reference proteome</keyword>
<protein>
    <submittedName>
        <fullName evidence="1">Uncharacterized protein</fullName>
    </submittedName>
</protein>
<evidence type="ECO:0000313" key="1">
    <source>
        <dbReference type="EMBL" id="SFM26665.1"/>
    </source>
</evidence>
<dbReference type="Proteomes" id="UP000183287">
    <property type="component" value="Unassembled WGS sequence"/>
</dbReference>